<keyword evidence="10" id="KW-1185">Reference proteome</keyword>
<dbReference type="EMBL" id="AJWJ01000325">
    <property type="protein sequence ID" value="KAF2071933.1"/>
    <property type="molecule type" value="Genomic_DNA"/>
</dbReference>
<dbReference type="SUPFAM" id="SSF50044">
    <property type="entry name" value="SH3-domain"/>
    <property type="match status" value="1"/>
</dbReference>
<dbReference type="InterPro" id="IPR001452">
    <property type="entry name" value="SH3_domain"/>
</dbReference>
<dbReference type="PRINTS" id="PR00452">
    <property type="entry name" value="SH3DOMAIN"/>
</dbReference>
<reference evidence="9" key="1">
    <citation type="submission" date="2020-01" db="EMBL/GenBank/DDBJ databases">
        <title>Development of genomics and gene disruption for Polysphondylium violaceum indicates a role for the polyketide synthase stlB in stalk morphogenesis.</title>
        <authorList>
            <person name="Narita B."/>
            <person name="Kawabe Y."/>
            <person name="Kin K."/>
            <person name="Saito T."/>
            <person name="Gibbs R."/>
            <person name="Kuspa A."/>
            <person name="Muzny D."/>
            <person name="Queller D."/>
            <person name="Richards S."/>
            <person name="Strassman J."/>
            <person name="Sucgang R."/>
            <person name="Worley K."/>
            <person name="Schaap P."/>
        </authorList>
    </citation>
    <scope>NUCLEOTIDE SEQUENCE</scope>
    <source>
        <strain evidence="9">QSvi11</strain>
    </source>
</reference>
<dbReference type="InterPro" id="IPR036028">
    <property type="entry name" value="SH3-like_dom_sf"/>
</dbReference>
<feature type="compositionally biased region" description="Low complexity" evidence="6">
    <location>
        <begin position="399"/>
        <end position="413"/>
    </location>
</feature>
<dbReference type="Gene3D" id="2.30.30.40">
    <property type="entry name" value="SH3 Domains"/>
    <property type="match status" value="1"/>
</dbReference>
<dbReference type="SMART" id="SM00721">
    <property type="entry name" value="BAR"/>
    <property type="match status" value="1"/>
</dbReference>
<dbReference type="OrthoDB" id="19092at2759"/>
<dbReference type="PANTHER" id="PTHR47174:SF3">
    <property type="entry name" value="BRIDGING INTEGRATOR 3"/>
    <property type="match status" value="1"/>
</dbReference>
<evidence type="ECO:0000256" key="3">
    <source>
        <dbReference type="ARBA" id="ARBA00022490"/>
    </source>
</evidence>
<dbReference type="PROSITE" id="PS50002">
    <property type="entry name" value="SH3"/>
    <property type="match status" value="1"/>
</dbReference>
<keyword evidence="4" id="KW-0206">Cytoskeleton</keyword>
<evidence type="ECO:0000313" key="10">
    <source>
        <dbReference type="Proteomes" id="UP000695562"/>
    </source>
</evidence>
<feature type="compositionally biased region" description="Pro residues" evidence="6">
    <location>
        <begin position="341"/>
        <end position="353"/>
    </location>
</feature>
<proteinExistence type="predicted"/>
<feature type="region of interest" description="Disordered" evidence="6">
    <location>
        <begin position="264"/>
        <end position="415"/>
    </location>
</feature>
<dbReference type="InterPro" id="IPR027267">
    <property type="entry name" value="AH/BAR_dom_sf"/>
</dbReference>
<protein>
    <recommendedName>
        <fullName evidence="11">SH3 domain-containing protein</fullName>
    </recommendedName>
</protein>
<dbReference type="FunFam" id="2.30.30.40:FF:000072">
    <property type="entry name" value="Unconventional Myosin IB"/>
    <property type="match status" value="1"/>
</dbReference>
<comment type="subcellular location">
    <subcellularLocation>
        <location evidence="1">Cytoplasm</location>
        <location evidence="1">Cytoskeleton</location>
    </subcellularLocation>
</comment>
<dbReference type="InterPro" id="IPR004148">
    <property type="entry name" value="BAR_dom"/>
</dbReference>
<dbReference type="GO" id="GO:0030036">
    <property type="term" value="P:actin cytoskeleton organization"/>
    <property type="evidence" value="ECO:0007669"/>
    <property type="project" value="UniProtKB-ARBA"/>
</dbReference>
<dbReference type="GO" id="GO:0051666">
    <property type="term" value="P:actin cortical patch localization"/>
    <property type="evidence" value="ECO:0007669"/>
    <property type="project" value="InterPro"/>
</dbReference>
<dbReference type="GO" id="GO:0097320">
    <property type="term" value="P:plasma membrane tubulation"/>
    <property type="evidence" value="ECO:0007669"/>
    <property type="project" value="TreeGrafter"/>
</dbReference>
<dbReference type="GO" id="GO:0008092">
    <property type="term" value="F:cytoskeletal protein binding"/>
    <property type="evidence" value="ECO:0007669"/>
    <property type="project" value="UniProtKB-ARBA"/>
</dbReference>
<feature type="compositionally biased region" description="Pro residues" evidence="6">
    <location>
        <begin position="303"/>
        <end position="315"/>
    </location>
</feature>
<dbReference type="Pfam" id="PF00018">
    <property type="entry name" value="SH3_1"/>
    <property type="match status" value="1"/>
</dbReference>
<dbReference type="PROSITE" id="PS51021">
    <property type="entry name" value="BAR"/>
    <property type="match status" value="1"/>
</dbReference>
<organism evidence="9 10">
    <name type="scientific">Polysphondylium violaceum</name>
    <dbReference type="NCBI Taxonomy" id="133409"/>
    <lineage>
        <taxon>Eukaryota</taxon>
        <taxon>Amoebozoa</taxon>
        <taxon>Evosea</taxon>
        <taxon>Eumycetozoa</taxon>
        <taxon>Dictyostelia</taxon>
        <taxon>Dictyosteliales</taxon>
        <taxon>Dictyosteliaceae</taxon>
        <taxon>Polysphondylium</taxon>
    </lineage>
</organism>
<dbReference type="Gene3D" id="1.20.1270.60">
    <property type="entry name" value="Arfaptin homology (AH) domain/BAR domain"/>
    <property type="match status" value="1"/>
</dbReference>
<dbReference type="SUPFAM" id="SSF103657">
    <property type="entry name" value="BAR/IMD domain-like"/>
    <property type="match status" value="1"/>
</dbReference>
<feature type="compositionally biased region" description="Polar residues" evidence="6">
    <location>
        <begin position="282"/>
        <end position="299"/>
    </location>
</feature>
<dbReference type="GO" id="GO:0008289">
    <property type="term" value="F:lipid binding"/>
    <property type="evidence" value="ECO:0007669"/>
    <property type="project" value="TreeGrafter"/>
</dbReference>
<dbReference type="GO" id="GO:0015629">
    <property type="term" value="C:actin cytoskeleton"/>
    <property type="evidence" value="ECO:0007669"/>
    <property type="project" value="TreeGrafter"/>
</dbReference>
<evidence type="ECO:0000313" key="9">
    <source>
        <dbReference type="EMBL" id="KAF2071933.1"/>
    </source>
</evidence>
<gene>
    <name evidence="9" type="ORF">CYY_006748</name>
</gene>
<evidence type="ECO:0000256" key="5">
    <source>
        <dbReference type="PROSITE-ProRule" id="PRU00192"/>
    </source>
</evidence>
<evidence type="ECO:0000256" key="1">
    <source>
        <dbReference type="ARBA" id="ARBA00004245"/>
    </source>
</evidence>
<feature type="compositionally biased region" description="Low complexity" evidence="6">
    <location>
        <begin position="270"/>
        <end position="281"/>
    </location>
</feature>
<feature type="domain" description="SH3" evidence="7">
    <location>
        <begin position="427"/>
        <end position="483"/>
    </location>
</feature>
<dbReference type="InterPro" id="IPR046982">
    <property type="entry name" value="BIN3/RVS161-like"/>
</dbReference>
<keyword evidence="2 5" id="KW-0728">SH3 domain</keyword>
<dbReference type="PANTHER" id="PTHR47174">
    <property type="entry name" value="BRIDGING INTEGRATOR 3"/>
    <property type="match status" value="1"/>
</dbReference>
<evidence type="ECO:0000259" key="7">
    <source>
        <dbReference type="PROSITE" id="PS50002"/>
    </source>
</evidence>
<accession>A0A8J4PQW1</accession>
<dbReference type="Pfam" id="PF03114">
    <property type="entry name" value="BAR"/>
    <property type="match status" value="1"/>
</dbReference>
<comment type="caution">
    <text evidence="9">The sequence shown here is derived from an EMBL/GenBank/DDBJ whole genome shotgun (WGS) entry which is preliminary data.</text>
</comment>
<evidence type="ECO:0008006" key="11">
    <source>
        <dbReference type="Google" id="ProtNLM"/>
    </source>
</evidence>
<feature type="compositionally biased region" description="Low complexity" evidence="6">
    <location>
        <begin position="316"/>
        <end position="333"/>
    </location>
</feature>
<dbReference type="GO" id="GO:0006897">
    <property type="term" value="P:endocytosis"/>
    <property type="evidence" value="ECO:0007669"/>
    <property type="project" value="InterPro"/>
</dbReference>
<dbReference type="GO" id="GO:0031097">
    <property type="term" value="C:medial cortex"/>
    <property type="evidence" value="ECO:0007669"/>
    <property type="project" value="TreeGrafter"/>
</dbReference>
<evidence type="ECO:0000256" key="6">
    <source>
        <dbReference type="SAM" id="MobiDB-lite"/>
    </source>
</evidence>
<feature type="compositionally biased region" description="Polar residues" evidence="6">
    <location>
        <begin position="359"/>
        <end position="397"/>
    </location>
</feature>
<feature type="domain" description="BAR" evidence="8">
    <location>
        <begin position="25"/>
        <end position="239"/>
    </location>
</feature>
<dbReference type="AlphaFoldDB" id="A0A8J4PQW1"/>
<evidence type="ECO:0000256" key="2">
    <source>
        <dbReference type="ARBA" id="ARBA00022443"/>
    </source>
</evidence>
<dbReference type="GO" id="GO:1990528">
    <property type="term" value="C:Rvs161p-Rvs167p complex"/>
    <property type="evidence" value="ECO:0007669"/>
    <property type="project" value="TreeGrafter"/>
</dbReference>
<name>A0A8J4PQW1_9MYCE</name>
<dbReference type="Proteomes" id="UP000695562">
    <property type="component" value="Unassembled WGS sequence"/>
</dbReference>
<keyword evidence="3" id="KW-0963">Cytoplasm</keyword>
<evidence type="ECO:0000259" key="8">
    <source>
        <dbReference type="PROSITE" id="PS51021"/>
    </source>
</evidence>
<dbReference type="CDD" id="cd07307">
    <property type="entry name" value="BAR"/>
    <property type="match status" value="1"/>
</dbReference>
<dbReference type="GO" id="GO:0043332">
    <property type="term" value="C:mating projection tip"/>
    <property type="evidence" value="ECO:0007669"/>
    <property type="project" value="TreeGrafter"/>
</dbReference>
<dbReference type="SMART" id="SM00326">
    <property type="entry name" value="SH3"/>
    <property type="match status" value="1"/>
</dbReference>
<sequence length="483" mass="54256">MSKDEKEKTSWKSIKTGFARTKHKILANFGAAETTVDSKIVAEKEKLFALFKLMKRLNKNVDKYEATLKEILIVQNEMSHDLLSLNEKDPATIAYSEALKALEAERIRIEQILEDYYHDPFRLYLSQFRDIRSRLEELDLRRLDMDRYFRDYSIKANKGKDATSLAKTENKHIKTKEAYEELSEELMNDMILLFDDRKELFDPAFALFIKTNAEFFYNASQNYQRASSYVDNINENDVVMHAWVITPVEQSAASKNVRSSAVFTSPKEYSASSAGSSTTSSPQRNRASTISTTSPTSDRYSTPPQPYDPSPPPPAYSSTTTTTTTTINRYPSPVSRDDSYTPPPQPYGQPPPQQYNQQASAPISLNKQSSPPLNSQPRAGINNPQPVNLNKPRSATMTPGGQSPQGGVSSNVGRPLPVPMMKKPAAPQGKKARALYDFEAMESTELSFKTGDTLTLFKQNGDWYDADLNGKKGLVPANYLEML</sequence>
<evidence type="ECO:0000256" key="4">
    <source>
        <dbReference type="ARBA" id="ARBA00023212"/>
    </source>
</evidence>